<proteinExistence type="predicted"/>
<dbReference type="Proteomes" id="UP001497516">
    <property type="component" value="Chromosome 3"/>
</dbReference>
<keyword evidence="2" id="KW-1185">Reference proteome</keyword>
<evidence type="ECO:0008006" key="3">
    <source>
        <dbReference type="Google" id="ProtNLM"/>
    </source>
</evidence>
<sequence>MLELSSDGENSTCRYALGGCDGDTMVSSTEMYDPRNGSWIIQEPMKKARAYSAAAVVKEAIFVFGGVEAGATITDTVEYFKDGEGWQEHKTSTIGKRSFMSAMTA</sequence>
<dbReference type="PANTHER" id="PTHR46034">
    <property type="match status" value="1"/>
</dbReference>
<name>A0AAV2DY90_9ROSI</name>
<evidence type="ECO:0000313" key="2">
    <source>
        <dbReference type="Proteomes" id="UP001497516"/>
    </source>
</evidence>
<protein>
    <recommendedName>
        <fullName evidence="3">Kelch repeat protein</fullName>
    </recommendedName>
</protein>
<dbReference type="InterPro" id="IPR015915">
    <property type="entry name" value="Kelch-typ_b-propeller"/>
</dbReference>
<dbReference type="Gene3D" id="2.120.10.80">
    <property type="entry name" value="Kelch-type beta propeller"/>
    <property type="match status" value="1"/>
</dbReference>
<accession>A0AAV2DY90</accession>
<dbReference type="Pfam" id="PF01344">
    <property type="entry name" value="Kelch_1"/>
    <property type="match status" value="2"/>
</dbReference>
<organism evidence="1 2">
    <name type="scientific">Linum trigynum</name>
    <dbReference type="NCBI Taxonomy" id="586398"/>
    <lineage>
        <taxon>Eukaryota</taxon>
        <taxon>Viridiplantae</taxon>
        <taxon>Streptophyta</taxon>
        <taxon>Embryophyta</taxon>
        <taxon>Tracheophyta</taxon>
        <taxon>Spermatophyta</taxon>
        <taxon>Magnoliopsida</taxon>
        <taxon>eudicotyledons</taxon>
        <taxon>Gunneridae</taxon>
        <taxon>Pentapetalae</taxon>
        <taxon>rosids</taxon>
        <taxon>fabids</taxon>
        <taxon>Malpighiales</taxon>
        <taxon>Linaceae</taxon>
        <taxon>Linum</taxon>
    </lineage>
</organism>
<dbReference type="SMART" id="SM00612">
    <property type="entry name" value="Kelch"/>
    <property type="match status" value="1"/>
</dbReference>
<reference evidence="1 2" key="1">
    <citation type="submission" date="2024-04" db="EMBL/GenBank/DDBJ databases">
        <authorList>
            <person name="Fracassetti M."/>
        </authorList>
    </citation>
    <scope>NUCLEOTIDE SEQUENCE [LARGE SCALE GENOMIC DNA]</scope>
</reference>
<dbReference type="PANTHER" id="PTHR46034:SF7">
    <property type="entry name" value="INFLUENZA VIRUS NS1A-BINDING PROTEIN"/>
    <property type="match status" value="1"/>
</dbReference>
<dbReference type="GO" id="GO:0034976">
    <property type="term" value="P:response to endoplasmic reticulum stress"/>
    <property type="evidence" value="ECO:0007669"/>
    <property type="project" value="InterPro"/>
</dbReference>
<dbReference type="InterPro" id="IPR044832">
    <property type="entry name" value="NRP-like"/>
</dbReference>
<dbReference type="AlphaFoldDB" id="A0AAV2DY90"/>
<dbReference type="InterPro" id="IPR006652">
    <property type="entry name" value="Kelch_1"/>
</dbReference>
<dbReference type="EMBL" id="OZ034816">
    <property type="protein sequence ID" value="CAL1378616.1"/>
    <property type="molecule type" value="Genomic_DNA"/>
</dbReference>
<evidence type="ECO:0000313" key="1">
    <source>
        <dbReference type="EMBL" id="CAL1378616.1"/>
    </source>
</evidence>
<gene>
    <name evidence="1" type="ORF">LTRI10_LOCUS20187</name>
</gene>
<dbReference type="SUPFAM" id="SSF117281">
    <property type="entry name" value="Kelch motif"/>
    <property type="match status" value="1"/>
</dbReference>